<feature type="compositionally biased region" description="Polar residues" evidence="1">
    <location>
        <begin position="7"/>
        <end position="16"/>
    </location>
</feature>
<protein>
    <submittedName>
        <fullName evidence="2">Uncharacterized protein</fullName>
    </submittedName>
</protein>
<feature type="region of interest" description="Disordered" evidence="1">
    <location>
        <begin position="1"/>
        <end position="22"/>
    </location>
</feature>
<dbReference type="Proteomes" id="UP000054937">
    <property type="component" value="Unassembled WGS sequence"/>
</dbReference>
<evidence type="ECO:0000256" key="1">
    <source>
        <dbReference type="SAM" id="MobiDB-lite"/>
    </source>
</evidence>
<dbReference type="InParanoid" id="A0A0V0R2B7"/>
<evidence type="ECO:0000313" key="3">
    <source>
        <dbReference type="Proteomes" id="UP000054937"/>
    </source>
</evidence>
<gene>
    <name evidence="2" type="ORF">PPERSA_03522</name>
</gene>
<comment type="caution">
    <text evidence="2">The sequence shown here is derived from an EMBL/GenBank/DDBJ whole genome shotgun (WGS) entry which is preliminary data.</text>
</comment>
<keyword evidence="3" id="KW-1185">Reference proteome</keyword>
<dbReference type="AlphaFoldDB" id="A0A0V0R2B7"/>
<sequence>MADRKQLMSSMQSSFYQKPKEKFNRPNFINKVDDIDIGKKLNKQPDNENNSDVYKKANFIYKKTPGKIFNPINPSIPILTKIYKQKTEKEEPVVQNYLIGTINKSAYDNLMTRTHYPNNGIDTKKIQQKEYKNKYDNLKVEDINTGEKKQKAYRNTNPLWPEYNITIDKNKTLFNQTNYIKDIKGTEVGSALNKFYVANRQTNPLKPEYQLLGVKNPNSHLFNGLSKVLDTKPKYHTNLIKKPESDSQLQSKVYPQITKMENYQSKLKPNVASQLNSLLKKM</sequence>
<proteinExistence type="predicted"/>
<accession>A0A0V0R2B7</accession>
<organism evidence="2 3">
    <name type="scientific">Pseudocohnilembus persalinus</name>
    <name type="common">Ciliate</name>
    <dbReference type="NCBI Taxonomy" id="266149"/>
    <lineage>
        <taxon>Eukaryota</taxon>
        <taxon>Sar</taxon>
        <taxon>Alveolata</taxon>
        <taxon>Ciliophora</taxon>
        <taxon>Intramacronucleata</taxon>
        <taxon>Oligohymenophorea</taxon>
        <taxon>Scuticociliatia</taxon>
        <taxon>Philasterida</taxon>
        <taxon>Pseudocohnilembidae</taxon>
        <taxon>Pseudocohnilembus</taxon>
    </lineage>
</organism>
<evidence type="ECO:0000313" key="2">
    <source>
        <dbReference type="EMBL" id="KRX08651.1"/>
    </source>
</evidence>
<reference evidence="2 3" key="1">
    <citation type="journal article" date="2015" name="Sci. Rep.">
        <title>Genome of the facultative scuticociliatosis pathogen Pseudocohnilembus persalinus provides insight into its virulence through horizontal gene transfer.</title>
        <authorList>
            <person name="Xiong J."/>
            <person name="Wang G."/>
            <person name="Cheng J."/>
            <person name="Tian M."/>
            <person name="Pan X."/>
            <person name="Warren A."/>
            <person name="Jiang C."/>
            <person name="Yuan D."/>
            <person name="Miao W."/>
        </authorList>
    </citation>
    <scope>NUCLEOTIDE SEQUENCE [LARGE SCALE GENOMIC DNA]</scope>
    <source>
        <strain evidence="2">36N120E</strain>
    </source>
</reference>
<name>A0A0V0R2B7_PSEPJ</name>
<dbReference type="EMBL" id="LDAU01000060">
    <property type="protein sequence ID" value="KRX08651.1"/>
    <property type="molecule type" value="Genomic_DNA"/>
</dbReference>